<dbReference type="GO" id="GO:0010124">
    <property type="term" value="P:phenylacetate catabolic process"/>
    <property type="evidence" value="ECO:0007669"/>
    <property type="project" value="InterPro"/>
</dbReference>
<dbReference type="FunFam" id="1.20.1260.10:FF:000012">
    <property type="entry name" value="1,2-phenylacetyl-CoA epoxidase, subunit C"/>
    <property type="match status" value="1"/>
</dbReference>
<dbReference type="InterPro" id="IPR007814">
    <property type="entry name" value="PaaA_PaaC"/>
</dbReference>
<dbReference type="GO" id="GO:0005829">
    <property type="term" value="C:cytosol"/>
    <property type="evidence" value="ECO:0007669"/>
    <property type="project" value="TreeGrafter"/>
</dbReference>
<sequence>METPLFAYTLRLADNALVLGHRLGEWCGHGPMLEEDLALANMALDCIGQARNFYTYAGEIEGKGRSEDDLAYLRDCDEFRNILLVERPRGDFAFTILRQFLYAAFMHPCFERLATSKDERLAAIAAKAVKEMAYHLRHSAEWVIRLGDGTEESAARLQEALADLWPFTGEMFEVDGTERALIEAGVAVDPAGIRPLWLDTVDRVFADALLNRPKDGWMQTGGRRGEHSEHLGHLLADLQFMQRAYPGSTW</sequence>
<dbReference type="AlphaFoldDB" id="B1N6F7"/>
<dbReference type="InterPro" id="IPR011882">
    <property type="entry name" value="PaaC"/>
</dbReference>
<dbReference type="Pfam" id="PF05138">
    <property type="entry name" value="PaaA_PaaC"/>
    <property type="match status" value="1"/>
</dbReference>
<dbReference type="InterPro" id="IPR009078">
    <property type="entry name" value="Ferritin-like_SF"/>
</dbReference>
<evidence type="ECO:0000313" key="1">
    <source>
        <dbReference type="EMBL" id="ABM53503.1"/>
    </source>
</evidence>
<dbReference type="PANTHER" id="PTHR30458:SF0">
    <property type="entry name" value="1,2-PHENYLACETYL-COA EPOXIDASE, SUBUNIT C"/>
    <property type="match status" value="1"/>
</dbReference>
<dbReference type="Gene3D" id="1.20.1260.10">
    <property type="match status" value="1"/>
</dbReference>
<dbReference type="InterPro" id="IPR012347">
    <property type="entry name" value="Ferritin-like"/>
</dbReference>
<organism evidence="1">
    <name type="scientific">uncultured bacterium CBNPD1 BAC clone 67</name>
    <dbReference type="NCBI Taxonomy" id="417306"/>
    <lineage>
        <taxon>Bacteria</taxon>
        <taxon>environmental samples</taxon>
    </lineage>
</organism>
<dbReference type="SUPFAM" id="SSF47240">
    <property type="entry name" value="Ferritin-like"/>
    <property type="match status" value="1"/>
</dbReference>
<protein>
    <submittedName>
        <fullName evidence="1">Putative phenylacetate-CoA oxygenase PaaI/C subunit</fullName>
    </submittedName>
</protein>
<dbReference type="PIRSF" id="PIRSF037834">
    <property type="entry name" value="PA_CoA_Oase3"/>
    <property type="match status" value="1"/>
</dbReference>
<dbReference type="NCBIfam" id="TIGR02158">
    <property type="entry name" value="PA_CoA_Oxy3"/>
    <property type="match status" value="1"/>
</dbReference>
<reference evidence="1" key="1">
    <citation type="journal article" date="2008" name="FEMS Microbiol. Ecol.">
        <title>Metagenomic analysis of a freshwater toxic cyanobacteria bloom.</title>
        <authorList>
            <person name="Pope P.B."/>
            <person name="Patel B.K."/>
        </authorList>
    </citation>
    <scope>NUCLEOTIDE SEQUENCE</scope>
</reference>
<dbReference type="PANTHER" id="PTHR30458">
    <property type="entry name" value="PHENYLACETIC ACID DEGRADATION PROTEIN PAA"/>
    <property type="match status" value="1"/>
</dbReference>
<dbReference type="InterPro" id="IPR052703">
    <property type="entry name" value="Aromatic_CoA_ox/epox"/>
</dbReference>
<name>B1N6F7_9BACT</name>
<proteinExistence type="predicted"/>
<accession>B1N6F7</accession>
<dbReference type="EMBL" id="EF157666">
    <property type="protein sequence ID" value="ABM53503.1"/>
    <property type="molecule type" value="Genomic_DNA"/>
</dbReference>